<dbReference type="RefSeq" id="WP_252587377.1">
    <property type="nucleotide sequence ID" value="NZ_JAMWYS010000028.1"/>
</dbReference>
<dbReference type="PANTHER" id="PTHR36842">
    <property type="entry name" value="PROTEIN TOLB HOMOLOG"/>
    <property type="match status" value="1"/>
</dbReference>
<comment type="caution">
    <text evidence="2">The sequence shown here is derived from an EMBL/GenBank/DDBJ whole genome shotgun (WGS) entry which is preliminary data.</text>
</comment>
<name>A0A9X2JDG3_9SPHI</name>
<evidence type="ECO:0000313" key="3">
    <source>
        <dbReference type="Proteomes" id="UP001155182"/>
    </source>
</evidence>
<dbReference type="Pfam" id="PF07676">
    <property type="entry name" value="PD40"/>
    <property type="match status" value="3"/>
</dbReference>
<accession>A0A9X2JDG3</accession>
<sequence>MKVFSFAFLALLFFKESTSPINPADSASVQTDSLNFIFTSSRSGKLEIWKKQNGQITQLTHDKKQESWRGKVSPDGKKVLFYRSLKGSKSNTTSKASLWLMNIDGSEQKELIAQGEYGWVDQSGANWSPDGKYIVMAATTTKNGSGQLYISDQNGKNLKSLTKRPGYFSDPSFSPDGKKIAFVALPEEYTGTSLAYLEVFIMDLEGTEENRLTYDEFRDHDPSWSPNGKELVFETALKPSNIIAGRWGIRIISIQGGEARNVLFDNNINTSPCWVSAERLLFERIEALKSVPQTYSVSITGTDLKPLESSNKSFFEIDLIK</sequence>
<evidence type="ECO:0000313" key="2">
    <source>
        <dbReference type="EMBL" id="MCO4292885.1"/>
    </source>
</evidence>
<dbReference type="PANTHER" id="PTHR36842:SF1">
    <property type="entry name" value="PROTEIN TOLB"/>
    <property type="match status" value="1"/>
</dbReference>
<dbReference type="InterPro" id="IPR011659">
    <property type="entry name" value="WD40"/>
</dbReference>
<protein>
    <submittedName>
        <fullName evidence="2">Uncharacterized protein</fullName>
    </submittedName>
</protein>
<dbReference type="Proteomes" id="UP001155182">
    <property type="component" value="Unassembled WGS sequence"/>
</dbReference>
<gene>
    <name evidence="2" type="ORF">NF867_08435</name>
</gene>
<reference evidence="2" key="1">
    <citation type="submission" date="2022-06" db="EMBL/GenBank/DDBJ databases">
        <title>Solitalea sp. MAHUQ-68 isolated from rhizospheric soil.</title>
        <authorList>
            <person name="Huq M.A."/>
        </authorList>
    </citation>
    <scope>NUCLEOTIDE SEQUENCE</scope>
    <source>
        <strain evidence="2">MAHUQ-68</strain>
    </source>
</reference>
<dbReference type="SUPFAM" id="SSF69304">
    <property type="entry name" value="Tricorn protease N-terminal domain"/>
    <property type="match status" value="1"/>
</dbReference>
<dbReference type="AlphaFoldDB" id="A0A9X2JDG3"/>
<proteinExistence type="inferred from homology"/>
<evidence type="ECO:0000256" key="1">
    <source>
        <dbReference type="ARBA" id="ARBA00009820"/>
    </source>
</evidence>
<comment type="similarity">
    <text evidence="1">Belongs to the TolB family.</text>
</comment>
<organism evidence="2 3">
    <name type="scientific">Solitalea agri</name>
    <dbReference type="NCBI Taxonomy" id="2953739"/>
    <lineage>
        <taxon>Bacteria</taxon>
        <taxon>Pseudomonadati</taxon>
        <taxon>Bacteroidota</taxon>
        <taxon>Sphingobacteriia</taxon>
        <taxon>Sphingobacteriales</taxon>
        <taxon>Sphingobacteriaceae</taxon>
        <taxon>Solitalea</taxon>
    </lineage>
</organism>
<keyword evidence="3" id="KW-1185">Reference proteome</keyword>
<dbReference type="EMBL" id="JAMWYS010000028">
    <property type="protein sequence ID" value="MCO4292885.1"/>
    <property type="molecule type" value="Genomic_DNA"/>
</dbReference>
<dbReference type="InterPro" id="IPR011042">
    <property type="entry name" value="6-blade_b-propeller_TolB-like"/>
</dbReference>
<dbReference type="Gene3D" id="2.120.10.30">
    <property type="entry name" value="TolB, C-terminal domain"/>
    <property type="match status" value="2"/>
</dbReference>